<dbReference type="PANTHER" id="PTHR42850">
    <property type="entry name" value="METALLOPHOSPHOESTERASE"/>
    <property type="match status" value="1"/>
</dbReference>
<evidence type="ECO:0000259" key="1">
    <source>
        <dbReference type="Pfam" id="PF00149"/>
    </source>
</evidence>
<evidence type="ECO:0000313" key="2">
    <source>
        <dbReference type="EMBL" id="NNU38000.1"/>
    </source>
</evidence>
<accession>A0A7Y3S7H8</accession>
<dbReference type="GO" id="GO:0110154">
    <property type="term" value="P:RNA decapping"/>
    <property type="evidence" value="ECO:0007669"/>
    <property type="project" value="TreeGrafter"/>
</dbReference>
<evidence type="ECO:0000313" key="3">
    <source>
        <dbReference type="Proteomes" id="UP000519972"/>
    </source>
</evidence>
<proteinExistence type="predicted"/>
<dbReference type="RefSeq" id="WP_171376923.1">
    <property type="nucleotide sequence ID" value="NZ_JABFCN010000028.1"/>
</dbReference>
<dbReference type="GO" id="GO:0005737">
    <property type="term" value="C:cytoplasm"/>
    <property type="evidence" value="ECO:0007669"/>
    <property type="project" value="TreeGrafter"/>
</dbReference>
<feature type="domain" description="Calcineurin-like phosphoesterase" evidence="1">
    <location>
        <begin position="6"/>
        <end position="176"/>
    </location>
</feature>
<protein>
    <submittedName>
        <fullName evidence="2">Serine/threonine protein phosphatase</fullName>
    </submittedName>
</protein>
<dbReference type="GO" id="GO:0016791">
    <property type="term" value="F:phosphatase activity"/>
    <property type="evidence" value="ECO:0007669"/>
    <property type="project" value="TreeGrafter"/>
</dbReference>
<comment type="caution">
    <text evidence="2">The sequence shown here is derived from an EMBL/GenBank/DDBJ whole genome shotgun (WGS) entry which is preliminary data.</text>
</comment>
<dbReference type="Pfam" id="PF00149">
    <property type="entry name" value="Metallophos"/>
    <property type="match status" value="1"/>
</dbReference>
<dbReference type="SUPFAM" id="SSF56300">
    <property type="entry name" value="Metallo-dependent phosphatases"/>
    <property type="match status" value="1"/>
</dbReference>
<gene>
    <name evidence="2" type="ORF">G9X64_16175</name>
</gene>
<sequence length="219" mass="24691">MPYTFAIGDIHGCIDPLNRMIDRIEAYASEGTVVFVGDYIDRGPDSKSVLDRIIAGPSESWRWICLKGNHEDMMVAAYADRDSRDVWISNGGLETEMSYDGRVLPQHLQWVADRPLMHVDRYRIFVHAGVVPEFPLERQTKRDLLWLRFPPGESSNYWGKHLVHGHTPSLSNPVTTGNRTNIDGGCVFGGKLSCAVFDDDVAGGPIDFIDVRARTWSLW</sequence>
<organism evidence="2 3">
    <name type="scientific">Rhizobium sophorae</name>
    <dbReference type="NCBI Taxonomy" id="1535242"/>
    <lineage>
        <taxon>Bacteria</taxon>
        <taxon>Pseudomonadati</taxon>
        <taxon>Pseudomonadota</taxon>
        <taxon>Alphaproteobacteria</taxon>
        <taxon>Hyphomicrobiales</taxon>
        <taxon>Rhizobiaceae</taxon>
        <taxon>Rhizobium/Agrobacterium group</taxon>
        <taxon>Rhizobium</taxon>
    </lineage>
</organism>
<reference evidence="2 3" key="1">
    <citation type="submission" date="2020-02" db="EMBL/GenBank/DDBJ databases">
        <authorList>
            <person name="Sun Q."/>
        </authorList>
    </citation>
    <scope>NUCLEOTIDE SEQUENCE [LARGE SCALE GENOMIC DNA]</scope>
    <source>
        <strain evidence="2 3">CCBAU 03386</strain>
    </source>
</reference>
<dbReference type="CDD" id="cd00144">
    <property type="entry name" value="MPP_PPP_family"/>
    <property type="match status" value="1"/>
</dbReference>
<dbReference type="InterPro" id="IPR004843">
    <property type="entry name" value="Calcineurin-like_PHP"/>
</dbReference>
<dbReference type="PANTHER" id="PTHR42850:SF4">
    <property type="entry name" value="ZINC-DEPENDENT ENDOPOLYPHOSPHATASE"/>
    <property type="match status" value="1"/>
</dbReference>
<dbReference type="Gene3D" id="3.60.21.10">
    <property type="match status" value="1"/>
</dbReference>
<keyword evidence="3" id="KW-1185">Reference proteome</keyword>
<dbReference type="InterPro" id="IPR050126">
    <property type="entry name" value="Ap4A_hydrolase"/>
</dbReference>
<dbReference type="EMBL" id="JABFCN010000028">
    <property type="protein sequence ID" value="NNU38000.1"/>
    <property type="molecule type" value="Genomic_DNA"/>
</dbReference>
<dbReference type="InterPro" id="IPR029052">
    <property type="entry name" value="Metallo-depent_PP-like"/>
</dbReference>
<dbReference type="GO" id="GO:0008803">
    <property type="term" value="F:bis(5'-nucleosyl)-tetraphosphatase (symmetrical) activity"/>
    <property type="evidence" value="ECO:0007669"/>
    <property type="project" value="TreeGrafter"/>
</dbReference>
<dbReference type="AlphaFoldDB" id="A0A7Y3S7H8"/>
<dbReference type="Proteomes" id="UP000519972">
    <property type="component" value="Unassembled WGS sequence"/>
</dbReference>
<name>A0A7Y3S7H8_9HYPH</name>